<evidence type="ECO:0000313" key="7">
    <source>
        <dbReference type="EMBL" id="QNM00449.1"/>
    </source>
</evidence>
<feature type="transmembrane region" description="Helical" evidence="6">
    <location>
        <begin position="440"/>
        <end position="458"/>
    </location>
</feature>
<dbReference type="AlphaFoldDB" id="A0A7G9FPG7"/>
<evidence type="ECO:0000256" key="6">
    <source>
        <dbReference type="SAM" id="Phobius"/>
    </source>
</evidence>
<dbReference type="EMBL" id="CP060632">
    <property type="protein sequence ID" value="QNM00449.1"/>
    <property type="molecule type" value="Genomic_DNA"/>
</dbReference>
<dbReference type="RefSeq" id="WP_117780321.1">
    <property type="nucleotide sequence ID" value="NZ_CP060632.1"/>
</dbReference>
<feature type="transmembrane region" description="Helical" evidence="6">
    <location>
        <begin position="312"/>
        <end position="332"/>
    </location>
</feature>
<dbReference type="InterPro" id="IPR050833">
    <property type="entry name" value="Poly_Biosynth_Transport"/>
</dbReference>
<accession>A0A7G9FPG7</accession>
<feature type="transmembrane region" description="Helical" evidence="6">
    <location>
        <begin position="241"/>
        <end position="262"/>
    </location>
</feature>
<protein>
    <submittedName>
        <fullName evidence="7">Polysaccharide biosynthesis protein</fullName>
    </submittedName>
</protein>
<feature type="transmembrane region" description="Helical" evidence="6">
    <location>
        <begin position="268"/>
        <end position="291"/>
    </location>
</feature>
<comment type="subcellular location">
    <subcellularLocation>
        <location evidence="1">Cell membrane</location>
        <topology evidence="1">Multi-pass membrane protein</topology>
    </subcellularLocation>
</comment>
<dbReference type="KEGG" id="wcp:H9Q76_03970"/>
<dbReference type="InterPro" id="IPR002797">
    <property type="entry name" value="Polysacc_synth"/>
</dbReference>
<evidence type="ECO:0000256" key="1">
    <source>
        <dbReference type="ARBA" id="ARBA00004651"/>
    </source>
</evidence>
<keyword evidence="8" id="KW-1185">Reference proteome</keyword>
<feature type="transmembrane region" description="Helical" evidence="6">
    <location>
        <begin position="464"/>
        <end position="489"/>
    </location>
</feature>
<reference evidence="7 8" key="1">
    <citation type="submission" date="2020-08" db="EMBL/GenBank/DDBJ databases">
        <authorList>
            <person name="Liu C."/>
            <person name="Sun Q."/>
        </authorList>
    </citation>
    <scope>NUCLEOTIDE SEQUENCE [LARGE SCALE GENOMIC DNA]</scope>
    <source>
        <strain evidence="7 8">NSJ-4</strain>
    </source>
</reference>
<dbReference type="Proteomes" id="UP000515819">
    <property type="component" value="Chromosome"/>
</dbReference>
<keyword evidence="5 6" id="KW-0472">Membrane</keyword>
<keyword evidence="2" id="KW-1003">Cell membrane</keyword>
<feature type="transmembrane region" description="Helical" evidence="6">
    <location>
        <begin position="20"/>
        <end position="40"/>
    </location>
</feature>
<feature type="transmembrane region" description="Helical" evidence="6">
    <location>
        <begin position="405"/>
        <end position="428"/>
    </location>
</feature>
<evidence type="ECO:0000256" key="3">
    <source>
        <dbReference type="ARBA" id="ARBA00022692"/>
    </source>
</evidence>
<name>A0A7G9FPG7_9FIRM</name>
<feature type="transmembrane region" description="Helical" evidence="6">
    <location>
        <begin position="94"/>
        <end position="113"/>
    </location>
</feature>
<evidence type="ECO:0000256" key="2">
    <source>
        <dbReference type="ARBA" id="ARBA00022475"/>
    </source>
</evidence>
<evidence type="ECO:0000313" key="8">
    <source>
        <dbReference type="Proteomes" id="UP000515819"/>
    </source>
</evidence>
<dbReference type="Pfam" id="PF01943">
    <property type="entry name" value="Polysacc_synt"/>
    <property type="match status" value="1"/>
</dbReference>
<keyword evidence="3 6" id="KW-0812">Transmembrane</keyword>
<organism evidence="7 8">
    <name type="scientific">Wujia chipingensis</name>
    <dbReference type="NCBI Taxonomy" id="2763670"/>
    <lineage>
        <taxon>Bacteria</taxon>
        <taxon>Bacillati</taxon>
        <taxon>Bacillota</taxon>
        <taxon>Clostridia</taxon>
        <taxon>Lachnospirales</taxon>
        <taxon>Lachnospiraceae</taxon>
        <taxon>Wujia</taxon>
    </lineage>
</organism>
<proteinExistence type="predicted"/>
<feature type="transmembrane region" description="Helical" evidence="6">
    <location>
        <begin position="344"/>
        <end position="367"/>
    </location>
</feature>
<evidence type="ECO:0000256" key="4">
    <source>
        <dbReference type="ARBA" id="ARBA00022989"/>
    </source>
</evidence>
<feature type="transmembrane region" description="Helical" evidence="6">
    <location>
        <begin position="125"/>
        <end position="145"/>
    </location>
</feature>
<gene>
    <name evidence="7" type="ORF">H9Q76_03970</name>
</gene>
<dbReference type="GO" id="GO:0005886">
    <property type="term" value="C:plasma membrane"/>
    <property type="evidence" value="ECO:0007669"/>
    <property type="project" value="UniProtKB-SubCell"/>
</dbReference>
<feature type="transmembrane region" description="Helical" evidence="6">
    <location>
        <begin position="190"/>
        <end position="208"/>
    </location>
</feature>
<evidence type="ECO:0000256" key="5">
    <source>
        <dbReference type="ARBA" id="ARBA00023136"/>
    </source>
</evidence>
<dbReference type="PANTHER" id="PTHR30250:SF26">
    <property type="entry name" value="PSMA PROTEIN"/>
    <property type="match status" value="1"/>
</dbReference>
<dbReference type="PANTHER" id="PTHR30250">
    <property type="entry name" value="PST FAMILY PREDICTED COLANIC ACID TRANSPORTER"/>
    <property type="match status" value="1"/>
</dbReference>
<feature type="transmembrane region" description="Helical" evidence="6">
    <location>
        <begin position="379"/>
        <end position="399"/>
    </location>
</feature>
<feature type="transmembrane region" description="Helical" evidence="6">
    <location>
        <begin position="52"/>
        <end position="73"/>
    </location>
</feature>
<feature type="transmembrane region" description="Helical" evidence="6">
    <location>
        <begin position="166"/>
        <end position="184"/>
    </location>
</feature>
<sequence>MQQETRVRNASRNVVFGMFLKGYQILLPFIMRTAIMYYMGDGYLGLNSLFGSVLWVLNLAELGVGSAMVYSMYQPIIDNDKEQICALLKLYQKYYRIIGLVIAVVGGILTPFIPYLVKSDMPEGVSIYVVYLLNLFCTCMSYWLLAYKNSLLTAHQRNDVASKVMLVTNTFQYAAQLVVVMTIGDYYIYLIVQIFTQIVTNLVTAYFANKMYPEYKAVGKLPKETVKKINNRIRDLFTMKVGQVIVSSADTIVISAFLGLAANAFYNNYYYVLTAVTGIMNVVFVSCTAGIGNSILVETEEKNYTDLKKLSFIIMWLAGMCSAVMLCLYQPFMRLWVTEKRMLPFAVVVCMVVYFFISQVNQILITYKDAAGIWHEDRFRPLVTALVNLVLNIILVQFIGIYGVILSTVISVLAVGMPWILHNLFTVLFKRNAWEYIRKLLYYTIVTTIVCTLTYLVASQIPGVGILALILKAIVSVIVSNLLMFVAYFKMGEFAEVKKLVIRVLKRQA</sequence>
<keyword evidence="4 6" id="KW-1133">Transmembrane helix</keyword>